<dbReference type="EMBL" id="RZNJ01000001">
    <property type="protein sequence ID" value="RUT34889.1"/>
    <property type="molecule type" value="Genomic_DNA"/>
</dbReference>
<gene>
    <name evidence="2" type="ORF">EMQ25_02730</name>
</gene>
<protein>
    <submittedName>
        <fullName evidence="2">DUF4326 domain-containing protein</fullName>
    </submittedName>
</protein>
<evidence type="ECO:0000313" key="2">
    <source>
        <dbReference type="EMBL" id="RUT34889.1"/>
    </source>
</evidence>
<feature type="domain" description="DUF4326" evidence="1">
    <location>
        <begin position="32"/>
        <end position="120"/>
    </location>
</feature>
<dbReference type="InterPro" id="IPR025475">
    <property type="entry name" value="DUF4326"/>
</dbReference>
<dbReference type="Pfam" id="PF14216">
    <property type="entry name" value="DUF4326"/>
    <property type="match status" value="1"/>
</dbReference>
<evidence type="ECO:0000259" key="1">
    <source>
        <dbReference type="Pfam" id="PF14216"/>
    </source>
</evidence>
<comment type="caution">
    <text evidence="2">The sequence shown here is derived from an EMBL/GenBank/DDBJ whole genome shotgun (WGS) entry which is preliminary data.</text>
</comment>
<dbReference type="AlphaFoldDB" id="A0A433XLC9"/>
<keyword evidence="3" id="KW-1185">Reference proteome</keyword>
<name>A0A433XLC9_9HYPH</name>
<dbReference type="OrthoDB" id="3483205at2"/>
<proteinExistence type="predicted"/>
<accession>A0A433XLC9</accession>
<organism evidence="2 3">
    <name type="scientific">Arsenicitalea aurantiaca</name>
    <dbReference type="NCBI Taxonomy" id="1783274"/>
    <lineage>
        <taxon>Bacteria</taxon>
        <taxon>Pseudomonadati</taxon>
        <taxon>Pseudomonadota</taxon>
        <taxon>Alphaproteobacteria</taxon>
        <taxon>Hyphomicrobiales</taxon>
        <taxon>Devosiaceae</taxon>
        <taxon>Arsenicitalea</taxon>
    </lineage>
</organism>
<sequence length="127" mass="13262">MVRPMNAGGPVRLRLSRQKGFSLAALSEAVNGREAVIVARPGRWGNPFAIAAIAAETGLPSAQVQAEAVSRYGRWLAGQLDPALSPGPAPTEESVRAALRGRNLACWCAPGTPCHADILLALANRAL</sequence>
<dbReference type="Proteomes" id="UP000281547">
    <property type="component" value="Unassembled WGS sequence"/>
</dbReference>
<evidence type="ECO:0000313" key="3">
    <source>
        <dbReference type="Proteomes" id="UP000281547"/>
    </source>
</evidence>
<reference evidence="2 3" key="1">
    <citation type="journal article" date="2016" name="Int. J. Syst. Evol. Microbiol.">
        <title>Arsenicitalea aurantiaca gen. nov., sp. nov., a new member of the family Hyphomicrobiaceae, isolated from high-arsenic sediment.</title>
        <authorList>
            <person name="Mu Y."/>
            <person name="Zhou L."/>
            <person name="Zeng X.C."/>
            <person name="Liu L."/>
            <person name="Pan Y."/>
            <person name="Chen X."/>
            <person name="Wang J."/>
            <person name="Li S."/>
            <person name="Li W.J."/>
            <person name="Wang Y."/>
        </authorList>
    </citation>
    <scope>NUCLEOTIDE SEQUENCE [LARGE SCALE GENOMIC DNA]</scope>
    <source>
        <strain evidence="2 3">42-50</strain>
    </source>
</reference>